<keyword evidence="4 7" id="KW-0472">Membrane</keyword>
<dbReference type="SUPFAM" id="SSF144083">
    <property type="entry name" value="Magnesium transport protein CorA, transmembrane region"/>
    <property type="match status" value="1"/>
</dbReference>
<keyword evidence="3 7" id="KW-1133">Transmembrane helix</keyword>
<name>A0AAE0HSZ7_9PEZI</name>
<evidence type="ECO:0000313" key="9">
    <source>
        <dbReference type="Proteomes" id="UP001283341"/>
    </source>
</evidence>
<feature type="transmembrane region" description="Helical" evidence="7">
    <location>
        <begin position="725"/>
        <end position="745"/>
    </location>
</feature>
<evidence type="ECO:0000256" key="7">
    <source>
        <dbReference type="SAM" id="Phobius"/>
    </source>
</evidence>
<dbReference type="Gene3D" id="1.20.58.340">
    <property type="entry name" value="Magnesium transport protein CorA, transmembrane region"/>
    <property type="match status" value="1"/>
</dbReference>
<evidence type="ECO:0000256" key="6">
    <source>
        <dbReference type="SAM" id="MobiDB-lite"/>
    </source>
</evidence>
<sequence>MAPPQLASTCLSDKPHDHRVSDVTIHFNGCLRGSKRKKFYEGLPVESQRRILRDNEGVSELRHRLETAQCDSTAAARLRTFKSAMRQWCLATNRPSDSYARGPAFDSSRRPSGMSGYFGSEDLVNSHIKAPVMYFKNGQPIDVPGIANSFPNQKVMMSDLLSADETTNLLMQPCDDDVVRYFHLPANNMVWVEEVIARYYHETRPDSEGMFLKSEVMRPKTKTEMLLRPEYWHGQQNFDVDSEVHARHMRPFCDGISVDPVTTERHPKNLALFMPYLHWETDRGRLKSAQIAKEASKQNLSSIAEVANQAAQNQLSQMHTQDTASPVLEPPLTSGSMSTYVGGDRRKALGQVLRTAAALLEAMDLHTEEQLMIKYLHAQPPLHPRRTLDQSYYGALKNTGTRDRDQVVYRGTTPEPHDCIGMESCEQCNEDIRKLPRIVMVDQLWLWILDEKTVITSFPRRWGKNRPDPSAIHKSLRMRFKFAHHQGEISSAYDLALMIVDECSRVFFDRTKTNNRQPNLVELFTGAIRDLTYKQTAAFDQFLIYTHLASRDYKRERYINSDNSTQNTLLNINPEGNLLKEVKDIMDEIHIMMRIKEQQHTVMEGLVKHIRRALVPLVRPKRHSPSAMSWDVGEDELYPGEITRQQKAENERQKANMKRTLDRTDHLLLDLEDRMSELRTLLENAQNTSAALKDLLTLKQQQAGVIEAREAVKQAQLTLKQGQSIMIFTIVTIIFLPLSFCVGFFGMNAIELNDGLLPLTTEFKYMFPISAGIILVSFVFAFSQTVLSNSIVMLARSAVSFGYNTALTWVLVKTGMYVAGRQMLVQANRLRDMEGTITGGMKAEVLRKEKNLERMRAAGHVKKLTARHRVGDDNGSQSGRATPFSPYSVGTPGSPFVVASGSGFQNQGKGLGVSMDDIDVELGERARQHSDHGLAPRKMSSRQLV</sequence>
<protein>
    <recommendedName>
        <fullName evidence="10">Ankyrin repeat protein</fullName>
    </recommendedName>
</protein>
<dbReference type="Pfam" id="PF01544">
    <property type="entry name" value="CorA"/>
    <property type="match status" value="1"/>
</dbReference>
<dbReference type="InterPro" id="IPR002523">
    <property type="entry name" value="MgTranspt_CorA/ZnTranspt_ZntB"/>
</dbReference>
<dbReference type="EMBL" id="JAUEDM010000009">
    <property type="protein sequence ID" value="KAK3312089.1"/>
    <property type="molecule type" value="Genomic_DNA"/>
</dbReference>
<dbReference type="InterPro" id="IPR050829">
    <property type="entry name" value="CorA_MIT"/>
</dbReference>
<evidence type="ECO:0000256" key="5">
    <source>
        <dbReference type="SAM" id="Coils"/>
    </source>
</evidence>
<dbReference type="GO" id="GO:0046873">
    <property type="term" value="F:metal ion transmembrane transporter activity"/>
    <property type="evidence" value="ECO:0007669"/>
    <property type="project" value="InterPro"/>
</dbReference>
<keyword evidence="9" id="KW-1185">Reference proteome</keyword>
<evidence type="ECO:0000256" key="2">
    <source>
        <dbReference type="ARBA" id="ARBA00022692"/>
    </source>
</evidence>
<keyword evidence="2 7" id="KW-0812">Transmembrane</keyword>
<evidence type="ECO:0000256" key="1">
    <source>
        <dbReference type="ARBA" id="ARBA00004141"/>
    </source>
</evidence>
<keyword evidence="5" id="KW-0175">Coiled coil</keyword>
<feature type="transmembrane region" description="Helical" evidence="7">
    <location>
        <begin position="793"/>
        <end position="812"/>
    </location>
</feature>
<feature type="transmembrane region" description="Helical" evidence="7">
    <location>
        <begin position="765"/>
        <end position="787"/>
    </location>
</feature>
<comment type="caution">
    <text evidence="8">The sequence shown here is derived from an EMBL/GenBank/DDBJ whole genome shotgun (WGS) entry which is preliminary data.</text>
</comment>
<dbReference type="GO" id="GO:0016020">
    <property type="term" value="C:membrane"/>
    <property type="evidence" value="ECO:0007669"/>
    <property type="project" value="UniProtKB-SubCell"/>
</dbReference>
<reference evidence="8" key="2">
    <citation type="submission" date="2023-06" db="EMBL/GenBank/DDBJ databases">
        <authorList>
            <consortium name="Lawrence Berkeley National Laboratory"/>
            <person name="Haridas S."/>
            <person name="Hensen N."/>
            <person name="Bonometti L."/>
            <person name="Westerberg I."/>
            <person name="Brannstrom I.O."/>
            <person name="Guillou S."/>
            <person name="Cros-Aarteil S."/>
            <person name="Calhoun S."/>
            <person name="Kuo A."/>
            <person name="Mondo S."/>
            <person name="Pangilinan J."/>
            <person name="Riley R."/>
            <person name="Labutti K."/>
            <person name="Andreopoulos B."/>
            <person name="Lipzen A."/>
            <person name="Chen C."/>
            <person name="Yanf M."/>
            <person name="Daum C."/>
            <person name="Ng V."/>
            <person name="Clum A."/>
            <person name="Steindorff A."/>
            <person name="Ohm R."/>
            <person name="Martin F."/>
            <person name="Silar P."/>
            <person name="Natvig D."/>
            <person name="Lalanne C."/>
            <person name="Gautier V."/>
            <person name="Ament-Velasquez S.L."/>
            <person name="Kruys A."/>
            <person name="Hutchinson M.I."/>
            <person name="Powell A.J."/>
            <person name="Barry K."/>
            <person name="Miller A.N."/>
            <person name="Grigoriev I.V."/>
            <person name="Debuchy R."/>
            <person name="Gladieux P."/>
            <person name="Thoren M.H."/>
            <person name="Johannesson H."/>
        </authorList>
    </citation>
    <scope>NUCLEOTIDE SEQUENCE</scope>
    <source>
        <strain evidence="8">CBS 118394</strain>
    </source>
</reference>
<proteinExistence type="predicted"/>
<dbReference type="AlphaFoldDB" id="A0AAE0HSZ7"/>
<evidence type="ECO:0008006" key="10">
    <source>
        <dbReference type="Google" id="ProtNLM"/>
    </source>
</evidence>
<feature type="coiled-coil region" evidence="5">
    <location>
        <begin position="668"/>
        <end position="702"/>
    </location>
</feature>
<comment type="subcellular location">
    <subcellularLocation>
        <location evidence="1">Membrane</location>
        <topology evidence="1">Multi-pass membrane protein</topology>
    </subcellularLocation>
</comment>
<feature type="region of interest" description="Disordered" evidence="6">
    <location>
        <begin position="926"/>
        <end position="945"/>
    </location>
</feature>
<feature type="region of interest" description="Disordered" evidence="6">
    <location>
        <begin position="867"/>
        <end position="888"/>
    </location>
</feature>
<dbReference type="PANTHER" id="PTHR47685:SF1">
    <property type="entry name" value="MAGNESIUM TRANSPORT PROTEIN CORA"/>
    <property type="match status" value="1"/>
</dbReference>
<evidence type="ECO:0000256" key="4">
    <source>
        <dbReference type="ARBA" id="ARBA00023136"/>
    </source>
</evidence>
<evidence type="ECO:0000256" key="3">
    <source>
        <dbReference type="ARBA" id="ARBA00022989"/>
    </source>
</evidence>
<reference evidence="8" key="1">
    <citation type="journal article" date="2023" name="Mol. Phylogenet. Evol.">
        <title>Genome-scale phylogeny and comparative genomics of the fungal order Sordariales.</title>
        <authorList>
            <person name="Hensen N."/>
            <person name="Bonometti L."/>
            <person name="Westerberg I."/>
            <person name="Brannstrom I.O."/>
            <person name="Guillou S."/>
            <person name="Cros-Aarteil S."/>
            <person name="Calhoun S."/>
            <person name="Haridas S."/>
            <person name="Kuo A."/>
            <person name="Mondo S."/>
            <person name="Pangilinan J."/>
            <person name="Riley R."/>
            <person name="LaButti K."/>
            <person name="Andreopoulos B."/>
            <person name="Lipzen A."/>
            <person name="Chen C."/>
            <person name="Yan M."/>
            <person name="Daum C."/>
            <person name="Ng V."/>
            <person name="Clum A."/>
            <person name="Steindorff A."/>
            <person name="Ohm R.A."/>
            <person name="Martin F."/>
            <person name="Silar P."/>
            <person name="Natvig D.O."/>
            <person name="Lalanne C."/>
            <person name="Gautier V."/>
            <person name="Ament-Velasquez S.L."/>
            <person name="Kruys A."/>
            <person name="Hutchinson M.I."/>
            <person name="Powell A.J."/>
            <person name="Barry K."/>
            <person name="Miller A.N."/>
            <person name="Grigoriev I.V."/>
            <person name="Debuchy R."/>
            <person name="Gladieux P."/>
            <person name="Hiltunen Thoren M."/>
            <person name="Johannesson H."/>
        </authorList>
    </citation>
    <scope>NUCLEOTIDE SEQUENCE</scope>
    <source>
        <strain evidence="8">CBS 118394</strain>
    </source>
</reference>
<dbReference type="PANTHER" id="PTHR47685">
    <property type="entry name" value="MAGNESIUM TRANSPORT PROTEIN CORA"/>
    <property type="match status" value="1"/>
</dbReference>
<evidence type="ECO:0000313" key="8">
    <source>
        <dbReference type="EMBL" id="KAK3312089.1"/>
    </source>
</evidence>
<dbReference type="Proteomes" id="UP001283341">
    <property type="component" value="Unassembled WGS sequence"/>
</dbReference>
<accession>A0AAE0HSZ7</accession>
<gene>
    <name evidence="8" type="ORF">B0H66DRAFT_394121</name>
</gene>
<organism evidence="8 9">
    <name type="scientific">Apodospora peruviana</name>
    <dbReference type="NCBI Taxonomy" id="516989"/>
    <lineage>
        <taxon>Eukaryota</taxon>
        <taxon>Fungi</taxon>
        <taxon>Dikarya</taxon>
        <taxon>Ascomycota</taxon>
        <taxon>Pezizomycotina</taxon>
        <taxon>Sordariomycetes</taxon>
        <taxon>Sordariomycetidae</taxon>
        <taxon>Sordariales</taxon>
        <taxon>Lasiosphaeriaceae</taxon>
        <taxon>Apodospora</taxon>
    </lineage>
</organism>
<dbReference type="InterPro" id="IPR045863">
    <property type="entry name" value="CorA_TM1_TM2"/>
</dbReference>